<keyword evidence="1" id="KW-0732">Signal</keyword>
<reference evidence="2 3" key="1">
    <citation type="submission" date="2014-07" db="EMBL/GenBank/DDBJ databases">
        <title>Tepidicaulis marinum gen. nov., sp. nov., a novel marine bacterium denitrifying nitrate to nitrous oxide strictly under microaerobic conditions.</title>
        <authorList>
            <person name="Takeuchi M."/>
            <person name="Yamagishi T."/>
            <person name="Kamagata Y."/>
            <person name="Oshima K."/>
            <person name="Hattori M."/>
            <person name="Katayama T."/>
            <person name="Hanada S."/>
            <person name="Tamaki H."/>
            <person name="Marumo K."/>
            <person name="Maeda H."/>
            <person name="Nedachi M."/>
            <person name="Iwasaki W."/>
            <person name="Suwa Y."/>
            <person name="Sakata S."/>
        </authorList>
    </citation>
    <scope>NUCLEOTIDE SEQUENCE [LARGE SCALE GENOMIC DNA]</scope>
    <source>
        <strain evidence="2 3">MA2</strain>
    </source>
</reference>
<organism evidence="2 3">
    <name type="scientific">Tepidicaulis marinus</name>
    <dbReference type="NCBI Taxonomy" id="1333998"/>
    <lineage>
        <taxon>Bacteria</taxon>
        <taxon>Pseudomonadati</taxon>
        <taxon>Pseudomonadota</taxon>
        <taxon>Alphaproteobacteria</taxon>
        <taxon>Hyphomicrobiales</taxon>
        <taxon>Parvibaculaceae</taxon>
        <taxon>Tepidicaulis</taxon>
    </lineage>
</organism>
<comment type="caution">
    <text evidence="2">The sequence shown here is derived from an EMBL/GenBank/DDBJ whole genome shotgun (WGS) entry which is preliminary data.</text>
</comment>
<proteinExistence type="predicted"/>
<protein>
    <submittedName>
        <fullName evidence="2">Conserved protein</fullName>
    </submittedName>
</protein>
<dbReference type="AlphaFoldDB" id="A0A081BCC2"/>
<dbReference type="eggNOG" id="ENOG502Z89J">
    <property type="taxonomic scope" value="Bacteria"/>
</dbReference>
<dbReference type="Proteomes" id="UP000028702">
    <property type="component" value="Unassembled WGS sequence"/>
</dbReference>
<keyword evidence="3" id="KW-1185">Reference proteome</keyword>
<feature type="chain" id="PRO_5001755090" evidence="1">
    <location>
        <begin position="31"/>
        <end position="407"/>
    </location>
</feature>
<dbReference type="STRING" id="1333998.M2A_2189"/>
<name>A0A081BCC2_9HYPH</name>
<evidence type="ECO:0000313" key="2">
    <source>
        <dbReference type="EMBL" id="GAK45690.1"/>
    </source>
</evidence>
<dbReference type="EMBL" id="BBIO01000011">
    <property type="protein sequence ID" value="GAK45690.1"/>
    <property type="molecule type" value="Genomic_DNA"/>
</dbReference>
<feature type="signal peptide" evidence="1">
    <location>
        <begin position="1"/>
        <end position="30"/>
    </location>
</feature>
<evidence type="ECO:0000256" key="1">
    <source>
        <dbReference type="SAM" id="SignalP"/>
    </source>
</evidence>
<gene>
    <name evidence="2" type="ORF">M2A_2189</name>
</gene>
<evidence type="ECO:0000313" key="3">
    <source>
        <dbReference type="Proteomes" id="UP000028702"/>
    </source>
</evidence>
<dbReference type="RefSeq" id="WP_052379407.1">
    <property type="nucleotide sequence ID" value="NZ_BBIO01000011.1"/>
</dbReference>
<accession>A0A081BCC2</accession>
<sequence>MAIGTVAKKTARASLAAFSLAALLASAAHAADLEVTGYIEPEFQLFPQSPSGNEQRRVNASVAAEVTFESFWDNSNQWVVVKPFARWDRRDGNRTHVDLREAKYARVVDNWEFRAGIDKVFWGVTEAVHLVDIINQTDLVESIDGEEKLGQPMIMVSSFWDFGTVTGYLLPYFRERTFPSLSGRPAFDIPVDETQTRYESGAKRQHLDFALRYSNTFDIWDVGVSYFRGTNRTPILQPGLNAGGEPVLIPFYAQLDRVSTDIQATSGAWLYKFEGFWQEQLDEGNLQATGGIEYTLYGIFDSPADLGLVAEYVWDDRGANRQNNFANDAFLAFRWTANDVSSTAILAGTTVDLDTQALGFSIEAERRFGADYFVSLEGRFFENIPRSDPGYSFEDDDLIQLRIARYF</sequence>